<gene>
    <name evidence="3" type="ordered locus">Cthe_2488</name>
</gene>
<keyword evidence="1" id="KW-1133">Transmembrane helix</keyword>
<proteinExistence type="predicted"/>
<dbReference type="eggNOG" id="COG5281">
    <property type="taxonomic scope" value="Bacteria"/>
</dbReference>
<accession>A3DIB1</accession>
<sequence>MATLKAVMALLTGGYTSGINKVIKNTDKATDKILKASGATDEFNKKLEVTGASANTASGGLGKLLKTFISLAAIKKGIDITDEYSNIAARLALINDGLQTQEELQNKIFAAANRSRGVYSDMASAVAKMGLLAKDAFTSNDELIAFTELVQKSFKISGADPSEQAGAMRQLAQAMASGRLQGDELVSIMENAPMIYEAIAKYMGKTKGELKKLSSEGAITADIIKNAVFAAAKNINTKFAEMPMTFGDIWNRIKNGALKAFDKVIVKVNQLINADKFQRFVDRMITGFSLAASAASWLIDAIIRGWDTIGPILAVIAGIWLVSIIGKLWAMIPPLIAQAAAWLSVYWPILLVIAIIGIAISAARQLGATWDEIIGFIGGLIGVFATTFYNYFVMIWNHIAAFVNFFGNVFKNPVAAVQALFFDLASNLLGYIEKVARGIEDLLNKIPGVNVNIAGAITKLRDKLKAASTQIKTEADLKTYVQSKEFMDFSEGWTKGSTMGKNLVDKVSNALSGLTDIGKSFDMGQFGTSQNPLYVTSNDKLKVDMSDEDLKYLRDIAEREYIAKFSTATLAPNISISFGDVHETADANKIAGRIRKILQEEIAMAAEGAYA</sequence>
<dbReference type="OrthoDB" id="1677957at2"/>
<dbReference type="Pfam" id="PF20155">
    <property type="entry name" value="TMP_3"/>
    <property type="match status" value="1"/>
</dbReference>
<feature type="transmembrane region" description="Helical" evidence="1">
    <location>
        <begin position="309"/>
        <end position="329"/>
    </location>
</feature>
<feature type="domain" description="Tape measure protein N-terminal" evidence="2">
    <location>
        <begin position="76"/>
        <end position="263"/>
    </location>
</feature>
<feature type="transmembrane region" description="Helical" evidence="1">
    <location>
        <begin position="285"/>
        <end position="303"/>
    </location>
</feature>
<reference evidence="3 4" key="2">
    <citation type="journal article" date="2013" name="Biotechnol. Biofuels">
        <title>Global transcriptome analysis of Clostridium thermocellum ATCC 27405 during growth on dilute acid pretreated Populus and switchgrass.</title>
        <authorList>
            <person name="Wilson C.M."/>
            <person name="Rodriguez M.Jr."/>
            <person name="Johnson C.M."/>
            <person name="Martin S.L."/>
            <person name="Chu T.M."/>
            <person name="Wolfinger R.D."/>
            <person name="Hauser L.J."/>
            <person name="Land M.L."/>
            <person name="Klingeman D.M."/>
            <person name="Syed M.H."/>
            <person name="Ragauskas A.J."/>
            <person name="Tschaplinski T.J."/>
            <person name="Mielenz J.R."/>
            <person name="Brown S.D."/>
        </authorList>
    </citation>
    <scope>NUCLEOTIDE SEQUENCE [LARGE SCALE GENOMIC DNA]</scope>
    <source>
        <strain evidence="4">ATCC 27405 / DSM 1237 / JCM 9322 / NBRC 103400 / NCIMB 10682 / NRRL B-4536 / VPI 7372</strain>
    </source>
</reference>
<dbReference type="RefSeq" id="WP_020457832.1">
    <property type="nucleotide sequence ID" value="NC_009012.1"/>
</dbReference>
<evidence type="ECO:0000313" key="3">
    <source>
        <dbReference type="EMBL" id="ABN53690.1"/>
    </source>
</evidence>
<protein>
    <submittedName>
        <fullName evidence="3">Phage tape measure protein</fullName>
    </submittedName>
</protein>
<keyword evidence="4" id="KW-1185">Reference proteome</keyword>
<dbReference type="GeneID" id="35804238"/>
<dbReference type="KEGG" id="cth:Cthe_2488"/>
<dbReference type="AlphaFoldDB" id="A3DIB1"/>
<keyword evidence="1" id="KW-0812">Transmembrane</keyword>
<dbReference type="STRING" id="203119.Cthe_2488"/>
<evidence type="ECO:0000256" key="1">
    <source>
        <dbReference type="SAM" id="Phobius"/>
    </source>
</evidence>
<dbReference type="NCBIfam" id="TIGR02675">
    <property type="entry name" value="tape_meas_nterm"/>
    <property type="match status" value="1"/>
</dbReference>
<feature type="transmembrane region" description="Helical" evidence="1">
    <location>
        <begin position="373"/>
        <end position="392"/>
    </location>
</feature>
<evidence type="ECO:0000313" key="4">
    <source>
        <dbReference type="Proteomes" id="UP000002145"/>
    </source>
</evidence>
<dbReference type="Proteomes" id="UP000002145">
    <property type="component" value="Chromosome"/>
</dbReference>
<name>A3DIB1_ACET2</name>
<dbReference type="EMBL" id="CP000568">
    <property type="protein sequence ID" value="ABN53690.1"/>
    <property type="molecule type" value="Genomic_DNA"/>
</dbReference>
<keyword evidence="1" id="KW-0472">Membrane</keyword>
<dbReference type="HOGENOM" id="CLU_014820_0_0_9"/>
<organism evidence="3 4">
    <name type="scientific">Acetivibrio thermocellus (strain ATCC 27405 / DSM 1237 / JCM 9322 / NBRC 103400 / NCIMB 10682 / NRRL B-4536 / VPI 7372)</name>
    <name type="common">Clostridium thermocellum</name>
    <dbReference type="NCBI Taxonomy" id="203119"/>
    <lineage>
        <taxon>Bacteria</taxon>
        <taxon>Bacillati</taxon>
        <taxon>Bacillota</taxon>
        <taxon>Clostridia</taxon>
        <taxon>Eubacteriales</taxon>
        <taxon>Oscillospiraceae</taxon>
        <taxon>Acetivibrio</taxon>
    </lineage>
</organism>
<evidence type="ECO:0000259" key="2">
    <source>
        <dbReference type="Pfam" id="PF20155"/>
    </source>
</evidence>
<reference evidence="4" key="1">
    <citation type="submission" date="2007-02" db="EMBL/GenBank/DDBJ databases">
        <title>Complete sequence of Clostridium thermocellum ATCC 27405.</title>
        <authorList>
            <consortium name="US DOE Joint Genome Institute"/>
            <person name="Copeland A."/>
            <person name="Lucas S."/>
            <person name="Lapidus A."/>
            <person name="Barry K."/>
            <person name="Detter J.C."/>
            <person name="Glavina del Rio T."/>
            <person name="Hammon N."/>
            <person name="Israni S."/>
            <person name="Dalin E."/>
            <person name="Tice H."/>
            <person name="Pitluck S."/>
            <person name="Chertkov O."/>
            <person name="Brettin T."/>
            <person name="Bruce D."/>
            <person name="Han C."/>
            <person name="Tapia R."/>
            <person name="Gilna P."/>
            <person name="Schmutz J."/>
            <person name="Larimer F."/>
            <person name="Land M."/>
            <person name="Hauser L."/>
            <person name="Kyrpides N."/>
            <person name="Mikhailova N."/>
            <person name="Wu J.H.D."/>
            <person name="Newcomb M."/>
            <person name="Richardson P."/>
        </authorList>
    </citation>
    <scope>NUCLEOTIDE SEQUENCE [LARGE SCALE GENOMIC DNA]</scope>
    <source>
        <strain evidence="4">ATCC 27405 / DSM 1237 / JCM 9322 / NBRC 103400 / NCIMB 10682 / NRRL B-4536 / VPI 7372</strain>
    </source>
</reference>
<feature type="transmembrane region" description="Helical" evidence="1">
    <location>
        <begin position="341"/>
        <end position="361"/>
    </location>
</feature>
<dbReference type="InterPro" id="IPR013491">
    <property type="entry name" value="Tape_meas_N"/>
</dbReference>